<dbReference type="InterPro" id="IPR023606">
    <property type="entry name" value="CoA-Trfase_III_dom_1_sf"/>
</dbReference>
<evidence type="ECO:0000313" key="2">
    <source>
        <dbReference type="EMBL" id="SFF26956.1"/>
    </source>
</evidence>
<reference evidence="3" key="1">
    <citation type="submission" date="2016-10" db="EMBL/GenBank/DDBJ databases">
        <authorList>
            <person name="Varghese N."/>
            <person name="Submissions S."/>
        </authorList>
    </citation>
    <scope>NUCLEOTIDE SEQUENCE [LARGE SCALE GENOMIC DNA]</scope>
    <source>
        <strain evidence="3">ATCC 25963</strain>
    </source>
</reference>
<dbReference type="SUPFAM" id="SSF89796">
    <property type="entry name" value="CoA-transferase family III (CaiB/BaiF)"/>
    <property type="match status" value="1"/>
</dbReference>
<name>A0A1I2HDZ5_9BACT</name>
<dbReference type="GO" id="GO:0008410">
    <property type="term" value="F:CoA-transferase activity"/>
    <property type="evidence" value="ECO:0007669"/>
    <property type="project" value="TreeGrafter"/>
</dbReference>
<dbReference type="PANTHER" id="PTHR48207">
    <property type="entry name" value="SUCCINATE--HYDROXYMETHYLGLUTARATE COA-TRANSFERASE"/>
    <property type="match status" value="1"/>
</dbReference>
<dbReference type="AlphaFoldDB" id="A0A1I2HDZ5"/>
<dbReference type="PANTHER" id="PTHR48207:SF3">
    <property type="entry name" value="SUCCINATE--HYDROXYMETHYLGLUTARATE COA-TRANSFERASE"/>
    <property type="match status" value="1"/>
</dbReference>
<organism evidence="2 3">
    <name type="scientific">Nannocystis exedens</name>
    <dbReference type="NCBI Taxonomy" id="54"/>
    <lineage>
        <taxon>Bacteria</taxon>
        <taxon>Pseudomonadati</taxon>
        <taxon>Myxococcota</taxon>
        <taxon>Polyangia</taxon>
        <taxon>Nannocystales</taxon>
        <taxon>Nannocystaceae</taxon>
        <taxon>Nannocystis</taxon>
    </lineage>
</organism>
<protein>
    <submittedName>
        <fullName evidence="2">Crotonobetainyl-CoA:carnitine CoA-transferase CaiB</fullName>
    </submittedName>
</protein>
<keyword evidence="1 2" id="KW-0808">Transferase</keyword>
<dbReference type="InterPro" id="IPR050483">
    <property type="entry name" value="CoA-transferase_III_domain"/>
</dbReference>
<dbReference type="Pfam" id="PF02515">
    <property type="entry name" value="CoA_transf_3"/>
    <property type="match status" value="1"/>
</dbReference>
<sequence>MEKAALPLAGLRVLDLSRILAGPSAAQLLGDLGADVIKIEHPLGDDTRRWGPPDFEGSAAYYLACNRNKRSRVLDFKRAADREALLSLLAGADVLLENFKVGDLARHGLDYAALAPRFPRLVYCSITGFGQTGPDAARVGYDALIQGLSGLMSITGPDVDRPTKVGVAVADLGTGLYAVVAILAALLERSRSGLGQHIDLALLDTQVAGLANVAMNFLCTGEVPRPLGNAHPTIVPYQSFATADRPLMLAVGSDLQFASLCVALGEPAWAVDPRFVTNPARVAHRAELVALLEQRLSQKTRDEWLQIFAAAAPQFPHGPIRDLAEVAADPQVAHRGLFTAMDDGRTPCLKNPIVFSRTPIAHYRRPPRLGEHPDATWQEDPV</sequence>
<dbReference type="Proteomes" id="UP000199400">
    <property type="component" value="Unassembled WGS sequence"/>
</dbReference>
<evidence type="ECO:0000313" key="3">
    <source>
        <dbReference type="Proteomes" id="UP000199400"/>
    </source>
</evidence>
<dbReference type="InterPro" id="IPR003673">
    <property type="entry name" value="CoA-Trfase_fam_III"/>
</dbReference>
<dbReference type="InterPro" id="IPR044855">
    <property type="entry name" value="CoA-Trfase_III_dom3_sf"/>
</dbReference>
<dbReference type="RefSeq" id="WP_096328244.1">
    <property type="nucleotide sequence ID" value="NZ_FOMX01000040.1"/>
</dbReference>
<dbReference type="OrthoDB" id="9781472at2"/>
<dbReference type="Gene3D" id="3.30.1540.10">
    <property type="entry name" value="formyl-coa transferase, domain 3"/>
    <property type="match status" value="1"/>
</dbReference>
<keyword evidence="3" id="KW-1185">Reference proteome</keyword>
<evidence type="ECO:0000256" key="1">
    <source>
        <dbReference type="ARBA" id="ARBA00022679"/>
    </source>
</evidence>
<gene>
    <name evidence="2" type="ORF">SAMN02745121_07851</name>
</gene>
<proteinExistence type="predicted"/>
<dbReference type="EMBL" id="FOMX01000040">
    <property type="protein sequence ID" value="SFF26956.1"/>
    <property type="molecule type" value="Genomic_DNA"/>
</dbReference>
<dbReference type="STRING" id="54.SAMN02745121_07851"/>
<dbReference type="Gene3D" id="3.40.50.10540">
    <property type="entry name" value="Crotonobetainyl-coa:carnitine coa-transferase, domain 1"/>
    <property type="match status" value="1"/>
</dbReference>
<accession>A0A1I2HDZ5</accession>